<proteinExistence type="inferred from homology"/>
<dbReference type="GO" id="GO:0005637">
    <property type="term" value="C:nuclear inner membrane"/>
    <property type="evidence" value="ECO:0007669"/>
    <property type="project" value="UniProtKB-SubCell"/>
</dbReference>
<dbReference type="InterPro" id="IPR001171">
    <property type="entry name" value="ERG24_DHCR-like"/>
</dbReference>
<comment type="similarity">
    <text evidence="2">Belongs to the ERG4/ERG24 family.</text>
</comment>
<evidence type="ECO:0000256" key="8">
    <source>
        <dbReference type="ARBA" id="ARBA00023170"/>
    </source>
</evidence>
<gene>
    <name evidence="11" type="ORF">Ciccas_003900</name>
</gene>
<dbReference type="PANTHER" id="PTHR21257:SF55">
    <property type="entry name" value="DELTA(14)-STEROL REDUCTASE LBR"/>
    <property type="match status" value="1"/>
</dbReference>
<evidence type="ECO:0000256" key="1">
    <source>
        <dbReference type="ARBA" id="ARBA00004473"/>
    </source>
</evidence>
<evidence type="ECO:0000256" key="5">
    <source>
        <dbReference type="ARBA" id="ARBA00022989"/>
    </source>
</evidence>
<keyword evidence="6" id="KW-0238">DNA-binding</keyword>
<keyword evidence="7 10" id="KW-0472">Membrane</keyword>
<feature type="transmembrane region" description="Helical" evidence="10">
    <location>
        <begin position="36"/>
        <end position="56"/>
    </location>
</feature>
<dbReference type="EMBL" id="JBJKFK010000381">
    <property type="protein sequence ID" value="KAL3317447.1"/>
    <property type="molecule type" value="Genomic_DNA"/>
</dbReference>
<feature type="transmembrane region" description="Helical" evidence="10">
    <location>
        <begin position="125"/>
        <end position="146"/>
    </location>
</feature>
<feature type="transmembrane region" description="Helical" evidence="10">
    <location>
        <begin position="192"/>
        <end position="213"/>
    </location>
</feature>
<evidence type="ECO:0000256" key="9">
    <source>
        <dbReference type="ARBA" id="ARBA00023242"/>
    </source>
</evidence>
<evidence type="ECO:0000313" key="12">
    <source>
        <dbReference type="Proteomes" id="UP001626550"/>
    </source>
</evidence>
<evidence type="ECO:0000256" key="2">
    <source>
        <dbReference type="ARBA" id="ARBA00005402"/>
    </source>
</evidence>
<comment type="caution">
    <text evidence="11">The sequence shown here is derived from an EMBL/GenBank/DDBJ whole genome shotgun (WGS) entry which is preliminary data.</text>
</comment>
<evidence type="ECO:0000256" key="4">
    <source>
        <dbReference type="ARBA" id="ARBA00022692"/>
    </source>
</evidence>
<feature type="transmembrane region" description="Helical" evidence="10">
    <location>
        <begin position="68"/>
        <end position="86"/>
    </location>
</feature>
<keyword evidence="9" id="KW-0539">Nucleus</keyword>
<feature type="transmembrane region" description="Helical" evidence="10">
    <location>
        <begin position="285"/>
        <end position="303"/>
    </location>
</feature>
<keyword evidence="8" id="KW-0675">Receptor</keyword>
<organism evidence="11 12">
    <name type="scientific">Cichlidogyrus casuarinus</name>
    <dbReference type="NCBI Taxonomy" id="1844966"/>
    <lineage>
        <taxon>Eukaryota</taxon>
        <taxon>Metazoa</taxon>
        <taxon>Spiralia</taxon>
        <taxon>Lophotrochozoa</taxon>
        <taxon>Platyhelminthes</taxon>
        <taxon>Monogenea</taxon>
        <taxon>Monopisthocotylea</taxon>
        <taxon>Dactylogyridea</taxon>
        <taxon>Ancyrocephalidae</taxon>
        <taxon>Cichlidogyrus</taxon>
    </lineage>
</organism>
<dbReference type="GO" id="GO:0003677">
    <property type="term" value="F:DNA binding"/>
    <property type="evidence" value="ECO:0007669"/>
    <property type="project" value="UniProtKB-KW"/>
</dbReference>
<keyword evidence="4 10" id="KW-0812">Transmembrane</keyword>
<evidence type="ECO:0000313" key="11">
    <source>
        <dbReference type="EMBL" id="KAL3317447.1"/>
    </source>
</evidence>
<reference evidence="11 12" key="1">
    <citation type="submission" date="2024-11" db="EMBL/GenBank/DDBJ databases">
        <title>Adaptive evolution of stress response genes in parasites aligns with host niche diversity.</title>
        <authorList>
            <person name="Hahn C."/>
            <person name="Resl P."/>
        </authorList>
    </citation>
    <scope>NUCLEOTIDE SEQUENCE [LARGE SCALE GENOMIC DNA]</scope>
    <source>
        <strain evidence="11">EGGRZ-B1_66</strain>
        <tissue evidence="11">Body</tissue>
    </source>
</reference>
<dbReference type="Gene3D" id="1.20.120.1630">
    <property type="match status" value="1"/>
</dbReference>
<comment type="subcellular location">
    <subcellularLocation>
        <location evidence="1">Nucleus inner membrane</location>
        <topology evidence="1">Multi-pass membrane protein</topology>
    </subcellularLocation>
</comment>
<dbReference type="PANTHER" id="PTHR21257">
    <property type="entry name" value="DELTA(14)-STEROL REDUCTASE"/>
    <property type="match status" value="1"/>
</dbReference>
<feature type="transmembrane region" description="Helical" evidence="10">
    <location>
        <begin position="152"/>
        <end position="172"/>
    </location>
</feature>
<evidence type="ECO:0000256" key="7">
    <source>
        <dbReference type="ARBA" id="ARBA00023136"/>
    </source>
</evidence>
<keyword evidence="3" id="KW-0597">Phosphoprotein</keyword>
<dbReference type="Pfam" id="PF01222">
    <property type="entry name" value="ERG4_ERG24"/>
    <property type="match status" value="1"/>
</dbReference>
<evidence type="ECO:0000256" key="10">
    <source>
        <dbReference type="SAM" id="Phobius"/>
    </source>
</evidence>
<keyword evidence="12" id="KW-1185">Reference proteome</keyword>
<name>A0ABD2QD23_9PLAT</name>
<dbReference type="Proteomes" id="UP001626550">
    <property type="component" value="Unassembled WGS sequence"/>
</dbReference>
<evidence type="ECO:0000256" key="6">
    <source>
        <dbReference type="ARBA" id="ARBA00023125"/>
    </source>
</evidence>
<dbReference type="PROSITE" id="PS50244">
    <property type="entry name" value="S5A_REDUCTASE"/>
    <property type="match status" value="1"/>
</dbReference>
<feature type="transmembrane region" description="Helical" evidence="10">
    <location>
        <begin position="219"/>
        <end position="243"/>
    </location>
</feature>
<protein>
    <submittedName>
        <fullName evidence="11">Uncharacterized protein</fullName>
    </submittedName>
</protein>
<dbReference type="AlphaFoldDB" id="A0ABD2QD23"/>
<evidence type="ECO:0000256" key="3">
    <source>
        <dbReference type="ARBA" id="ARBA00022553"/>
    </source>
</evidence>
<keyword evidence="5 10" id="KW-1133">Transmembrane helix</keyword>
<accession>A0ABD2QD23</accession>
<sequence>MWANAFLIAIVTKFIKLGKKMSQVAGGKRYEYCNDAWFMFILYQLPLIALHLKGSYKVTVGIIEGIPAIWTTMFTFLLLDSISVFMKSKRMVRSSTSKGFGQGLLDFYNGKDTRPIILGFDVKVLAFRMGLFTLFSIIAAMVMHQYETRGHVSPGLGFIFASYSVRLLDYILFEHKYIPFFRFSQDHCGYRFLQECYIAAPFLWSLMASFSYIHPEVGMGSGSSCDCIHMGIATTVFLLGYYISRMAENQRYAFRTDPHHPRFATMEKIPTTSGRRLLAGGWWGLVRFPNYLGGLLMTFSWAIPAGRAYPYVWLLPLIAFVRTLSTIHHVEQHMISKHGAAFTKYKASVPKRLIPGVL</sequence>